<proteinExistence type="predicted"/>
<evidence type="ECO:0000256" key="1">
    <source>
        <dbReference type="SAM" id="MobiDB-lite"/>
    </source>
</evidence>
<dbReference type="KEGG" id="thao:NI17_004425"/>
<evidence type="ECO:0000313" key="3">
    <source>
        <dbReference type="Proteomes" id="UP000265719"/>
    </source>
</evidence>
<dbReference type="RefSeq" id="WP_068689191.1">
    <property type="nucleotide sequence ID" value="NZ_CP063196.1"/>
</dbReference>
<evidence type="ECO:0000313" key="2">
    <source>
        <dbReference type="EMBL" id="UOE20479.1"/>
    </source>
</evidence>
<accession>A0A399G456</accession>
<dbReference type="OrthoDB" id="3870696at2"/>
<feature type="compositionally biased region" description="Low complexity" evidence="1">
    <location>
        <begin position="115"/>
        <end position="128"/>
    </location>
</feature>
<organism evidence="2 3">
    <name type="scientific">Thermobifida halotolerans</name>
    <dbReference type="NCBI Taxonomy" id="483545"/>
    <lineage>
        <taxon>Bacteria</taxon>
        <taxon>Bacillati</taxon>
        <taxon>Actinomycetota</taxon>
        <taxon>Actinomycetes</taxon>
        <taxon>Streptosporangiales</taxon>
        <taxon>Nocardiopsidaceae</taxon>
        <taxon>Thermobifida</taxon>
    </lineage>
</organism>
<gene>
    <name evidence="2" type="ORF">NI17_004425</name>
</gene>
<sequence>MSVELVEVIGSVSTAGATTLVTAMVGDTWSAVRDRVSRILSRSTPEKETERTTVIDEVHEEVVRNPEGDLSAQRERLRELLKEAMVEDFRVAEELLGLIRELTPNIGTQFATGNQHAQAEGQAQQAVQYSGTQTNTFNRDPRR</sequence>
<reference evidence="2" key="1">
    <citation type="submission" date="2020-10" db="EMBL/GenBank/DDBJ databases">
        <title>De novo genome project of the cellulose decomposer Thermobifida halotolerans type strain.</title>
        <authorList>
            <person name="Nagy I."/>
            <person name="Horvath B."/>
            <person name="Kukolya J."/>
            <person name="Nagy I."/>
            <person name="Orsini M."/>
        </authorList>
    </citation>
    <scope>NUCLEOTIDE SEQUENCE</scope>
    <source>
        <strain evidence="2">DSM 44931</strain>
    </source>
</reference>
<name>A0A399G456_9ACTN</name>
<feature type="region of interest" description="Disordered" evidence="1">
    <location>
        <begin position="113"/>
        <end position="143"/>
    </location>
</feature>
<dbReference type="AlphaFoldDB" id="A0A399G456"/>
<protein>
    <submittedName>
        <fullName evidence="2">Uncharacterized protein</fullName>
    </submittedName>
</protein>
<dbReference type="EMBL" id="CP063196">
    <property type="protein sequence ID" value="UOE20479.1"/>
    <property type="molecule type" value="Genomic_DNA"/>
</dbReference>
<dbReference type="Proteomes" id="UP000265719">
    <property type="component" value="Chromosome"/>
</dbReference>
<keyword evidence="3" id="KW-1185">Reference proteome</keyword>
<feature type="compositionally biased region" description="Polar residues" evidence="1">
    <location>
        <begin position="129"/>
        <end position="143"/>
    </location>
</feature>